<dbReference type="InterPro" id="IPR036244">
    <property type="entry name" value="TipA-like_antibiotic-bd"/>
</dbReference>
<dbReference type="InterPro" id="IPR047057">
    <property type="entry name" value="MerR_fam"/>
</dbReference>
<dbReference type="InterPro" id="IPR000551">
    <property type="entry name" value="MerR-type_HTH_dom"/>
</dbReference>
<dbReference type="Gene3D" id="1.10.1660.10">
    <property type="match status" value="1"/>
</dbReference>
<keyword evidence="2 6" id="KW-0238">DNA-binding</keyword>
<dbReference type="PANTHER" id="PTHR30204:SF90">
    <property type="entry name" value="HTH-TYPE TRANSCRIPTIONAL ACTIVATOR MTA"/>
    <property type="match status" value="1"/>
</dbReference>
<name>A0ABV2JLQ0_9STRE</name>
<reference evidence="6 7" key="1">
    <citation type="submission" date="2024-06" db="EMBL/GenBank/DDBJ databases">
        <title>Genomic Encyclopedia of Type Strains, Phase IV (KMG-IV): sequencing the most valuable type-strain genomes for metagenomic binning, comparative biology and taxonomic classification.</title>
        <authorList>
            <person name="Goeker M."/>
        </authorList>
    </citation>
    <scope>NUCLEOTIDE SEQUENCE [LARGE SCALE GENOMIC DNA]</scope>
    <source>
        <strain evidence="6 7">DSM 15349</strain>
    </source>
</reference>
<dbReference type="SUPFAM" id="SSF89082">
    <property type="entry name" value="Antibiotic binding domain of TipA-like multidrug resistance regulators"/>
    <property type="match status" value="1"/>
</dbReference>
<comment type="caution">
    <text evidence="6">The sequence shown here is derived from an EMBL/GenBank/DDBJ whole genome shotgun (WGS) entry which is preliminary data.</text>
</comment>
<keyword evidence="1" id="KW-0805">Transcription regulation</keyword>
<dbReference type="InterPro" id="IPR012925">
    <property type="entry name" value="TipAS_dom"/>
</dbReference>
<dbReference type="Gene3D" id="1.10.490.50">
    <property type="entry name" value="Antibiotic binding domain of TipA-like multidrug resistance regulators"/>
    <property type="match status" value="1"/>
</dbReference>
<dbReference type="SMART" id="SM00422">
    <property type="entry name" value="HTH_MERR"/>
    <property type="match status" value="1"/>
</dbReference>
<dbReference type="GO" id="GO:0003677">
    <property type="term" value="F:DNA binding"/>
    <property type="evidence" value="ECO:0007669"/>
    <property type="project" value="UniProtKB-KW"/>
</dbReference>
<dbReference type="Pfam" id="PF13411">
    <property type="entry name" value="MerR_1"/>
    <property type="match status" value="1"/>
</dbReference>
<evidence type="ECO:0000256" key="3">
    <source>
        <dbReference type="ARBA" id="ARBA00023159"/>
    </source>
</evidence>
<dbReference type="CDD" id="cd01106">
    <property type="entry name" value="HTH_TipAL-Mta"/>
    <property type="match status" value="1"/>
</dbReference>
<gene>
    <name evidence="6" type="ORF">ABID27_001249</name>
</gene>
<evidence type="ECO:0000256" key="4">
    <source>
        <dbReference type="ARBA" id="ARBA00023163"/>
    </source>
</evidence>
<dbReference type="PANTHER" id="PTHR30204">
    <property type="entry name" value="REDOX-CYCLING DRUG-SENSING TRANSCRIPTIONAL ACTIVATOR SOXR"/>
    <property type="match status" value="1"/>
</dbReference>
<sequence>MKTVQEMSRLSGISVRTLHYYDEIGLFAPTFVGENGYRYYDDECFVRLQEILLFRELEFPLKKIKEIMDSPDYDRSQALADQIRWLELKKAHLEAVIDQAKAMQRGRKMTDFTAYDQTELNAFREEARARWGQTSTYQEFESKHGASDFSTVPQVMNHIMADFGKLKELPVEDAQVQAQVRALQEYITANFYTCTDEILASLGQMYVADERFTKNIDRAGGQGTATFISQAIALYCQGT</sequence>
<keyword evidence="7" id="KW-1185">Reference proteome</keyword>
<protein>
    <submittedName>
        <fullName evidence="6">DNA-binding transcriptional MerR regulator</fullName>
    </submittedName>
</protein>
<evidence type="ECO:0000256" key="2">
    <source>
        <dbReference type="ARBA" id="ARBA00023125"/>
    </source>
</evidence>
<accession>A0ABV2JLQ0</accession>
<dbReference type="SUPFAM" id="SSF46955">
    <property type="entry name" value="Putative DNA-binding domain"/>
    <property type="match status" value="1"/>
</dbReference>
<dbReference type="EMBL" id="JBEPMK010000004">
    <property type="protein sequence ID" value="MET3644622.1"/>
    <property type="molecule type" value="Genomic_DNA"/>
</dbReference>
<dbReference type="Proteomes" id="UP001549055">
    <property type="component" value="Unassembled WGS sequence"/>
</dbReference>
<evidence type="ECO:0000259" key="5">
    <source>
        <dbReference type="PROSITE" id="PS50937"/>
    </source>
</evidence>
<keyword evidence="4" id="KW-0804">Transcription</keyword>
<proteinExistence type="predicted"/>
<dbReference type="PROSITE" id="PS50937">
    <property type="entry name" value="HTH_MERR_2"/>
    <property type="match status" value="1"/>
</dbReference>
<evidence type="ECO:0000313" key="6">
    <source>
        <dbReference type="EMBL" id="MET3644622.1"/>
    </source>
</evidence>
<feature type="domain" description="HTH merR-type" evidence="5">
    <location>
        <begin position="1"/>
        <end position="70"/>
    </location>
</feature>
<evidence type="ECO:0000313" key="7">
    <source>
        <dbReference type="Proteomes" id="UP001549055"/>
    </source>
</evidence>
<organism evidence="6 7">
    <name type="scientific">Streptococcus gallinaceus</name>
    <dbReference type="NCBI Taxonomy" id="165758"/>
    <lineage>
        <taxon>Bacteria</taxon>
        <taxon>Bacillati</taxon>
        <taxon>Bacillota</taxon>
        <taxon>Bacilli</taxon>
        <taxon>Lactobacillales</taxon>
        <taxon>Streptococcaceae</taxon>
        <taxon>Streptococcus</taxon>
    </lineage>
</organism>
<dbReference type="InterPro" id="IPR009061">
    <property type="entry name" value="DNA-bd_dom_put_sf"/>
</dbReference>
<dbReference type="Pfam" id="PF07739">
    <property type="entry name" value="TipAS"/>
    <property type="match status" value="1"/>
</dbReference>
<evidence type="ECO:0000256" key="1">
    <source>
        <dbReference type="ARBA" id="ARBA00023015"/>
    </source>
</evidence>
<dbReference type="RefSeq" id="WP_354281013.1">
    <property type="nucleotide sequence ID" value="NZ_JBEPMK010000004.1"/>
</dbReference>
<keyword evidence="3" id="KW-0010">Activator</keyword>